<feature type="domain" description="Xylose isomerase-like TIM barrel" evidence="1">
    <location>
        <begin position="25"/>
        <end position="230"/>
    </location>
</feature>
<reference evidence="2 3" key="1">
    <citation type="journal article" date="2019" name="Int. J. Syst. Evol. Microbiol.">
        <title>The Global Catalogue of Microorganisms (GCM) 10K type strain sequencing project: providing services to taxonomists for standard genome sequencing and annotation.</title>
        <authorList>
            <consortium name="The Broad Institute Genomics Platform"/>
            <consortium name="The Broad Institute Genome Sequencing Center for Infectious Disease"/>
            <person name="Wu L."/>
            <person name="Ma J."/>
        </authorList>
    </citation>
    <scope>NUCLEOTIDE SEQUENCE [LARGE SCALE GENOMIC DNA]</scope>
    <source>
        <strain evidence="2 3">CGMCC 1.15824</strain>
    </source>
</reference>
<dbReference type="InterPro" id="IPR013022">
    <property type="entry name" value="Xyl_isomerase-like_TIM-brl"/>
</dbReference>
<evidence type="ECO:0000313" key="2">
    <source>
        <dbReference type="EMBL" id="MFC4986505.1"/>
    </source>
</evidence>
<keyword evidence="3" id="KW-1185">Reference proteome</keyword>
<sequence>MHTAVQLYTLRGEGLEPAISRVGGAGFDGVEFAGLDGHAPAEVAKLLDLHDLAVAGAHVSIDDLESDPEGVLESYGDLGCDRFVVPSHDPEAFESREGVEEVANRLSALADRLESEGATVHYHNHTFEFDRLEGKSAFDLLAEATDDRVGLEIDTGLAAHAGVDPLSLIERYADRLSLLHLTDTRAGSPDTHHVEYGTGEVDLDACLEAGREAGAEWVVAEHGTSADPPATVDRFAEVLV</sequence>
<dbReference type="GO" id="GO:0016853">
    <property type="term" value="F:isomerase activity"/>
    <property type="evidence" value="ECO:0007669"/>
    <property type="project" value="UniProtKB-KW"/>
</dbReference>
<evidence type="ECO:0000313" key="3">
    <source>
        <dbReference type="Proteomes" id="UP001595925"/>
    </source>
</evidence>
<dbReference type="Gene3D" id="3.20.20.150">
    <property type="entry name" value="Divalent-metal-dependent TIM barrel enzymes"/>
    <property type="match status" value="1"/>
</dbReference>
<name>A0ABD5QAF5_9EURY</name>
<evidence type="ECO:0000259" key="1">
    <source>
        <dbReference type="Pfam" id="PF01261"/>
    </source>
</evidence>
<dbReference type="InterPro" id="IPR036237">
    <property type="entry name" value="Xyl_isomerase-like_sf"/>
</dbReference>
<comment type="caution">
    <text evidence="2">The sequence shown here is derived from an EMBL/GenBank/DDBJ whole genome shotgun (WGS) entry which is preliminary data.</text>
</comment>
<proteinExistence type="predicted"/>
<dbReference type="Proteomes" id="UP001595925">
    <property type="component" value="Unassembled WGS sequence"/>
</dbReference>
<keyword evidence="2" id="KW-0413">Isomerase</keyword>
<dbReference type="SUPFAM" id="SSF51658">
    <property type="entry name" value="Xylose isomerase-like"/>
    <property type="match status" value="1"/>
</dbReference>
<dbReference type="PANTHER" id="PTHR12110:SF41">
    <property type="entry name" value="INOSOSE DEHYDRATASE"/>
    <property type="match status" value="1"/>
</dbReference>
<dbReference type="RefSeq" id="WP_224827988.1">
    <property type="nucleotide sequence ID" value="NZ_JAIVEF010000003.1"/>
</dbReference>
<gene>
    <name evidence="2" type="ORF">ACFPFO_01675</name>
</gene>
<dbReference type="Pfam" id="PF01261">
    <property type="entry name" value="AP_endonuc_2"/>
    <property type="match status" value="1"/>
</dbReference>
<accession>A0ABD5QAF5</accession>
<dbReference type="InterPro" id="IPR050312">
    <property type="entry name" value="IolE/XylAMocC-like"/>
</dbReference>
<dbReference type="PANTHER" id="PTHR12110">
    <property type="entry name" value="HYDROXYPYRUVATE ISOMERASE"/>
    <property type="match status" value="1"/>
</dbReference>
<dbReference type="AlphaFoldDB" id="A0ABD5QAF5"/>
<dbReference type="EMBL" id="JBHSJG010000005">
    <property type="protein sequence ID" value="MFC4986505.1"/>
    <property type="molecule type" value="Genomic_DNA"/>
</dbReference>
<organism evidence="2 3">
    <name type="scientific">Saliphagus infecundisoli</name>
    <dbReference type="NCBI Taxonomy" id="1849069"/>
    <lineage>
        <taxon>Archaea</taxon>
        <taxon>Methanobacteriati</taxon>
        <taxon>Methanobacteriota</taxon>
        <taxon>Stenosarchaea group</taxon>
        <taxon>Halobacteria</taxon>
        <taxon>Halobacteriales</taxon>
        <taxon>Natrialbaceae</taxon>
        <taxon>Saliphagus</taxon>
    </lineage>
</organism>
<protein>
    <submittedName>
        <fullName evidence="2">Sugar phosphate isomerase/epimerase family protein</fullName>
    </submittedName>
</protein>